<name>A0ABV0F3G4_9ENTE</name>
<keyword evidence="2" id="KW-0472">Membrane</keyword>
<dbReference type="RefSeq" id="WP_161869589.1">
    <property type="nucleotide sequence ID" value="NZ_MAEI02000001.1"/>
</dbReference>
<feature type="compositionally biased region" description="Basic and acidic residues" evidence="1">
    <location>
        <begin position="332"/>
        <end position="346"/>
    </location>
</feature>
<keyword evidence="6" id="KW-1185">Reference proteome</keyword>
<sequence>MSKRIKWISLFFSFLLLFSLVIFCNPVYGEENEITITPLTVDGQRVTTAELVLPLDGKKHQLQLSVTNFTNQQVTVVLQGAQATMDATGEIDYQPKKKFAGKLPLNFGDLIPPQNLTLAAGETQDITLSLDFQQVTQGEVAGAVLITKDEEAAYMLPVTLVGKAAISENLAVTKLTGQLANDLPALGITIVNPQAKYLLDQDVQLSITHEKFFGLVKKTWQVDLSQLDFVPNGKFVYPISLAGQALENGRYTITGVLGSGDNQVKVNQNFTITKKQARVINKQVPTLKDATLRRLIIIAIGLTVVLVLVITVAIYQNKRHKHSKKPTANTEDAERMQGGKKDEKYN</sequence>
<feature type="domain" description="WxL Interacting Protein host binding" evidence="4">
    <location>
        <begin position="153"/>
        <end position="282"/>
    </location>
</feature>
<dbReference type="InterPro" id="IPR021759">
    <property type="entry name" value="WxLIP_HBD"/>
</dbReference>
<dbReference type="Proteomes" id="UP001429357">
    <property type="component" value="Unassembled WGS sequence"/>
</dbReference>
<evidence type="ECO:0000259" key="4">
    <source>
        <dbReference type="Pfam" id="PF11797"/>
    </source>
</evidence>
<accession>A0ABV0F3G4</accession>
<dbReference type="InterPro" id="IPR010317">
    <property type="entry name" value="WxLIP_PGBD"/>
</dbReference>
<reference evidence="5 6" key="2">
    <citation type="submission" date="2024-02" db="EMBL/GenBank/DDBJ databases">
        <title>The Genome Sequence of Enterococcus diestrammenae JM9A.</title>
        <authorList>
            <person name="Earl A."/>
            <person name="Manson A."/>
            <person name="Gilmore M."/>
            <person name="Sanders J."/>
            <person name="Shea T."/>
            <person name="Howe W."/>
            <person name="Livny J."/>
            <person name="Cuomo C."/>
            <person name="Neafsey D."/>
            <person name="Birren B."/>
        </authorList>
    </citation>
    <scope>NUCLEOTIDE SEQUENCE [LARGE SCALE GENOMIC DNA]</scope>
    <source>
        <strain evidence="5 6">JM9A</strain>
    </source>
</reference>
<evidence type="ECO:0000259" key="3">
    <source>
        <dbReference type="Pfam" id="PF06030"/>
    </source>
</evidence>
<feature type="domain" description="WxL Interacting Protein peptidoglycan binding" evidence="3">
    <location>
        <begin position="57"/>
        <end position="147"/>
    </location>
</feature>
<feature type="region of interest" description="Disordered" evidence="1">
    <location>
        <begin position="320"/>
        <end position="346"/>
    </location>
</feature>
<dbReference type="Pfam" id="PF06030">
    <property type="entry name" value="WxLIP_PGBD"/>
    <property type="match status" value="1"/>
</dbReference>
<proteinExistence type="predicted"/>
<comment type="caution">
    <text evidence="5">The sequence shown here is derived from an EMBL/GenBank/DDBJ whole genome shotgun (WGS) entry which is preliminary data.</text>
</comment>
<feature type="transmembrane region" description="Helical" evidence="2">
    <location>
        <begin position="295"/>
        <end position="315"/>
    </location>
</feature>
<evidence type="ECO:0000256" key="2">
    <source>
        <dbReference type="SAM" id="Phobius"/>
    </source>
</evidence>
<evidence type="ECO:0008006" key="7">
    <source>
        <dbReference type="Google" id="ProtNLM"/>
    </source>
</evidence>
<dbReference type="EMBL" id="MAEI02000001">
    <property type="protein sequence ID" value="MEO1782589.1"/>
    <property type="molecule type" value="Genomic_DNA"/>
</dbReference>
<evidence type="ECO:0000313" key="6">
    <source>
        <dbReference type="Proteomes" id="UP001429357"/>
    </source>
</evidence>
<keyword evidence="2" id="KW-1133">Transmembrane helix</keyword>
<evidence type="ECO:0000256" key="1">
    <source>
        <dbReference type="SAM" id="MobiDB-lite"/>
    </source>
</evidence>
<keyword evidence="2" id="KW-0812">Transmembrane</keyword>
<protein>
    <recommendedName>
        <fullName evidence="7">DUF3324 domain-containing protein</fullName>
    </recommendedName>
</protein>
<gene>
    <name evidence="5" type="ORF">BAU18_002201</name>
</gene>
<organism evidence="5 6">
    <name type="scientific">Enterococcus diestrammenae</name>
    <dbReference type="NCBI Taxonomy" id="1155073"/>
    <lineage>
        <taxon>Bacteria</taxon>
        <taxon>Bacillati</taxon>
        <taxon>Bacillota</taxon>
        <taxon>Bacilli</taxon>
        <taxon>Lactobacillales</taxon>
        <taxon>Enterococcaceae</taxon>
        <taxon>Enterococcus</taxon>
    </lineage>
</organism>
<reference evidence="6" key="1">
    <citation type="submission" date="2016-06" db="EMBL/GenBank/DDBJ databases">
        <title>Four novel species of enterococci isolated from chicken manure.</title>
        <authorList>
            <person name="Van Tyne D."/>
        </authorList>
    </citation>
    <scope>NUCLEOTIDE SEQUENCE [LARGE SCALE GENOMIC DNA]</scope>
    <source>
        <strain evidence="6">JM9A</strain>
    </source>
</reference>
<evidence type="ECO:0000313" key="5">
    <source>
        <dbReference type="EMBL" id="MEO1782589.1"/>
    </source>
</evidence>
<dbReference type="Pfam" id="PF11797">
    <property type="entry name" value="WxLIP_HBD"/>
    <property type="match status" value="1"/>
</dbReference>